<dbReference type="EMBL" id="JNBS01001915">
    <property type="protein sequence ID" value="OQR97388.1"/>
    <property type="molecule type" value="Genomic_DNA"/>
</dbReference>
<feature type="domain" description="RCC1-like" evidence="4">
    <location>
        <begin position="40"/>
        <end position="398"/>
    </location>
</feature>
<dbReference type="PROSITE" id="PS00626">
    <property type="entry name" value="RCC1_2"/>
    <property type="match status" value="1"/>
</dbReference>
<dbReference type="InterPro" id="IPR051210">
    <property type="entry name" value="Ub_ligase/GEF_domain"/>
</dbReference>
<name>A0A1V9ZHC1_9STRA</name>
<dbReference type="PANTHER" id="PTHR22870">
    <property type="entry name" value="REGULATOR OF CHROMOSOME CONDENSATION"/>
    <property type="match status" value="1"/>
</dbReference>
<dbReference type="InterPro" id="IPR058923">
    <property type="entry name" value="RCC1-like_dom"/>
</dbReference>
<dbReference type="AlphaFoldDB" id="A0A1V9ZHC1"/>
<dbReference type="InterPro" id="IPR009091">
    <property type="entry name" value="RCC1/BLIP-II"/>
</dbReference>
<dbReference type="OrthoDB" id="10256179at2759"/>
<feature type="repeat" description="RCC1" evidence="2">
    <location>
        <begin position="38"/>
        <end position="93"/>
    </location>
</feature>
<feature type="repeat" description="RCC1" evidence="2">
    <location>
        <begin position="138"/>
        <end position="190"/>
    </location>
</feature>
<dbReference type="PRINTS" id="PR00633">
    <property type="entry name" value="RCCNDNSATION"/>
</dbReference>
<comment type="caution">
    <text evidence="5">The sequence shown here is derived from an EMBL/GenBank/DDBJ whole genome shotgun (WGS) entry which is preliminary data.</text>
</comment>
<dbReference type="SUPFAM" id="SSF50985">
    <property type="entry name" value="RCC1/BLIP-II"/>
    <property type="match status" value="1"/>
</dbReference>
<feature type="repeat" description="RCC1" evidence="2">
    <location>
        <begin position="241"/>
        <end position="290"/>
    </location>
</feature>
<feature type="coiled-coil region" evidence="3">
    <location>
        <begin position="467"/>
        <end position="523"/>
    </location>
</feature>
<accession>A0A1V9ZHC1</accession>
<dbReference type="Gene3D" id="2.130.10.30">
    <property type="entry name" value="Regulator of chromosome condensation 1/beta-lactamase-inhibitor protein II"/>
    <property type="match status" value="2"/>
</dbReference>
<gene>
    <name evidence="5" type="ORF">THRCLA_06992</name>
</gene>
<keyword evidence="3" id="KW-0175">Coiled coil</keyword>
<feature type="repeat" description="RCC1" evidence="2">
    <location>
        <begin position="191"/>
        <end position="240"/>
    </location>
</feature>
<organism evidence="5 6">
    <name type="scientific">Thraustotheca clavata</name>
    <dbReference type="NCBI Taxonomy" id="74557"/>
    <lineage>
        <taxon>Eukaryota</taxon>
        <taxon>Sar</taxon>
        <taxon>Stramenopiles</taxon>
        <taxon>Oomycota</taxon>
        <taxon>Saprolegniomycetes</taxon>
        <taxon>Saprolegniales</taxon>
        <taxon>Achlyaceae</taxon>
        <taxon>Thraustotheca</taxon>
    </lineage>
</organism>
<keyword evidence="1" id="KW-0677">Repeat</keyword>
<feature type="coiled-coil region" evidence="3">
    <location>
        <begin position="692"/>
        <end position="737"/>
    </location>
</feature>
<reference evidence="5 6" key="1">
    <citation type="journal article" date="2014" name="Genome Biol. Evol.">
        <title>The secreted proteins of Achlya hypogyna and Thraustotheca clavata identify the ancestral oomycete secretome and reveal gene acquisitions by horizontal gene transfer.</title>
        <authorList>
            <person name="Misner I."/>
            <person name="Blouin N."/>
            <person name="Leonard G."/>
            <person name="Richards T.A."/>
            <person name="Lane C.E."/>
        </authorList>
    </citation>
    <scope>NUCLEOTIDE SEQUENCE [LARGE SCALE GENOMIC DNA]</scope>
    <source>
        <strain evidence="5 6">ATCC 34112</strain>
    </source>
</reference>
<dbReference type="InterPro" id="IPR000408">
    <property type="entry name" value="Reg_chr_condens"/>
</dbReference>
<evidence type="ECO:0000256" key="2">
    <source>
        <dbReference type="PROSITE-ProRule" id="PRU00235"/>
    </source>
</evidence>
<dbReference type="Pfam" id="PF25390">
    <property type="entry name" value="WD40_RLD"/>
    <property type="match status" value="1"/>
</dbReference>
<feature type="repeat" description="RCC1" evidence="2">
    <location>
        <begin position="291"/>
        <end position="340"/>
    </location>
</feature>
<evidence type="ECO:0000256" key="1">
    <source>
        <dbReference type="ARBA" id="ARBA00022737"/>
    </source>
</evidence>
<dbReference type="PROSITE" id="PS50012">
    <property type="entry name" value="RCC1_3"/>
    <property type="match status" value="6"/>
</dbReference>
<evidence type="ECO:0000313" key="5">
    <source>
        <dbReference type="EMBL" id="OQR97388.1"/>
    </source>
</evidence>
<feature type="repeat" description="RCC1" evidence="2">
    <location>
        <begin position="341"/>
        <end position="402"/>
    </location>
</feature>
<dbReference type="STRING" id="74557.A0A1V9ZHC1"/>
<evidence type="ECO:0000259" key="4">
    <source>
        <dbReference type="Pfam" id="PF25390"/>
    </source>
</evidence>
<proteinExistence type="predicted"/>
<dbReference type="Proteomes" id="UP000243217">
    <property type="component" value="Unassembled WGS sequence"/>
</dbReference>
<keyword evidence="6" id="KW-1185">Reference proteome</keyword>
<evidence type="ECO:0000313" key="6">
    <source>
        <dbReference type="Proteomes" id="UP000243217"/>
    </source>
</evidence>
<protein>
    <submittedName>
        <fullName evidence="5">Regulator of chromosome condensation rcc1</fullName>
    </submittedName>
</protein>
<dbReference type="PANTHER" id="PTHR22870:SF408">
    <property type="entry name" value="OS09G0560450 PROTEIN"/>
    <property type="match status" value="1"/>
</dbReference>
<sequence>MRRRSERAKREILRRMHEELAKDDSIASTSSCEFYSTIEVRSWGSGRSGQLGLGDQKHCTTPHLMHQLYRVSHDLSKLRIWCSEHFTAAITEVGHVYLWGKLPVDTTQHLKAPERIQGVEAISLACSTGHVVILSTIGKVYSWGKGGSGRLGHGDLTNVHTPKLVEGIPSLKNIIQVACGEEHTMILDEDGTIFSFGGNRAGQLGIDSYCESNTPIMVTCSIKFRQIACGMNHSGAISVDNIVYTWGWGENGRLGLGHDNSMPSPTAIDGLKNVSGISFGGAHSLAHTESKKVYAWGWGVFGQLGNGHTSDSSWPKLIKGLNDVEQIACGFGHSAAITGSGCLYLWGFGEEGQLGTGYEGNHTTPQLVWANTERRSSGKPVDPPKILHVALGKVHSIAVAMLSMNSEMRERLTPESIRQAATTIQKHVRKYFAVLEVSVNVSSSCVIDELKLQRRRIQWCNAQRYQYEQECIIEKQYQQQLDEEEEEYVRKAEEEKCRILRAMAVAKREAKRLEIENAMATRIQTFIKHHYQRRMLLRAIKVSAEESIRIRSKQAAERKLYLSTLVREYQKQQLENQTNAIVEDVFNAALVAMDEEAMAKAIVEYEEMEKINLQRHIDKENQIKAQCMEQERVEKEARRQALVATNKEHMLRRGKEIAEAKAKAKLRLLKQNNEVIAIKKEPRKRKLKASQLRKVAEALNASREDREKLRQELVEQKRQIDEQNREKEIQAAKAQSEKHRRLFKKSLTSSPVIKSSLGTHIRAAHIAETYKVLPGEIKPHYVLDPNVQDELRAQSKHRIFRELQPRRSFVTESNQD</sequence>
<evidence type="ECO:0000256" key="3">
    <source>
        <dbReference type="SAM" id="Coils"/>
    </source>
</evidence>